<dbReference type="SMART" id="SM00179">
    <property type="entry name" value="EGF_CA"/>
    <property type="match status" value="4"/>
</dbReference>
<evidence type="ECO:0000256" key="14">
    <source>
        <dbReference type="PROSITE-ProRule" id="PRU00076"/>
    </source>
</evidence>
<dbReference type="InterPro" id="IPR023415">
    <property type="entry name" value="LDLR_class-A_CS"/>
</dbReference>
<dbReference type="CDD" id="cd00054">
    <property type="entry name" value="EGF_CA"/>
    <property type="match status" value="3"/>
</dbReference>
<evidence type="ECO:0000256" key="4">
    <source>
        <dbReference type="ARBA" id="ARBA00022536"/>
    </source>
</evidence>
<dbReference type="SMART" id="SM00181">
    <property type="entry name" value="EGF"/>
    <property type="match status" value="9"/>
</dbReference>
<comment type="caution">
    <text evidence="19">The sequence shown here is derived from an EMBL/GenBank/DDBJ whole genome shotgun (WGS) entry which is preliminary data.</text>
</comment>
<feature type="disulfide bond" evidence="15">
    <location>
        <begin position="1383"/>
        <end position="1401"/>
    </location>
</feature>
<dbReference type="SUPFAM" id="SSF56112">
    <property type="entry name" value="Protein kinase-like (PK-like)"/>
    <property type="match status" value="1"/>
</dbReference>
<dbReference type="InterPro" id="IPR001881">
    <property type="entry name" value="EGF-like_Ca-bd_dom"/>
</dbReference>
<evidence type="ECO:0000256" key="7">
    <source>
        <dbReference type="ARBA" id="ARBA00022729"/>
    </source>
</evidence>
<dbReference type="InterPro" id="IPR049883">
    <property type="entry name" value="NOTCH1_EGF-like"/>
</dbReference>
<dbReference type="Gene3D" id="3.90.1200.10">
    <property type="match status" value="1"/>
</dbReference>
<feature type="disulfide bond" evidence="15">
    <location>
        <begin position="447"/>
        <end position="465"/>
    </location>
</feature>
<dbReference type="InterPro" id="IPR000033">
    <property type="entry name" value="LDLR_classB_rpt"/>
</dbReference>
<evidence type="ECO:0000259" key="18">
    <source>
        <dbReference type="PROSITE" id="PS50026"/>
    </source>
</evidence>
<keyword evidence="3" id="KW-1003">Cell membrane</keyword>
<evidence type="ECO:0000256" key="1">
    <source>
        <dbReference type="ARBA" id="ARBA00004251"/>
    </source>
</evidence>
<keyword evidence="8" id="KW-0677">Repeat</keyword>
<dbReference type="PROSITE" id="PS01209">
    <property type="entry name" value="LDLRA_1"/>
    <property type="match status" value="6"/>
</dbReference>
<feature type="repeat" description="LDL-receptor class B" evidence="16">
    <location>
        <begin position="682"/>
        <end position="724"/>
    </location>
</feature>
<evidence type="ECO:0000256" key="3">
    <source>
        <dbReference type="ARBA" id="ARBA00022475"/>
    </source>
</evidence>
<feature type="repeat" description="LDL-receptor class B" evidence="16">
    <location>
        <begin position="770"/>
        <end position="812"/>
    </location>
</feature>
<dbReference type="Pfam" id="PF00057">
    <property type="entry name" value="Ldl_recept_a"/>
    <property type="match status" value="11"/>
</dbReference>
<feature type="disulfide bond" evidence="15">
    <location>
        <begin position="1274"/>
        <end position="1289"/>
    </location>
</feature>
<feature type="disulfide bond" evidence="15">
    <location>
        <begin position="1295"/>
        <end position="1307"/>
    </location>
</feature>
<reference evidence="19 20" key="1">
    <citation type="submission" date="2024-04" db="EMBL/GenBank/DDBJ databases">
        <authorList>
            <person name="Rising A."/>
            <person name="Reimegard J."/>
            <person name="Sonavane S."/>
            <person name="Akerstrom W."/>
            <person name="Nylinder S."/>
            <person name="Hedman E."/>
            <person name="Kallberg Y."/>
        </authorList>
    </citation>
    <scope>NUCLEOTIDE SEQUENCE [LARGE SCALE GENOMIC DNA]</scope>
</reference>
<dbReference type="Pfam" id="PF01636">
    <property type="entry name" value="APH"/>
    <property type="match status" value="1"/>
</dbReference>
<comment type="subcellular location">
    <subcellularLocation>
        <location evidence="1">Cell membrane</location>
        <topology evidence="1">Single-pass type I membrane protein</topology>
    </subcellularLocation>
</comment>
<feature type="transmembrane region" description="Helical" evidence="17">
    <location>
        <begin position="1996"/>
        <end position="2017"/>
    </location>
</feature>
<dbReference type="Pfam" id="PF00058">
    <property type="entry name" value="Ldl_recept_b"/>
    <property type="match status" value="4"/>
</dbReference>
<dbReference type="FunFam" id="2.10.25.10:FF:000009">
    <property type="entry name" value="Low-density lipoprotein receptor isoform 1"/>
    <property type="match status" value="2"/>
</dbReference>
<comment type="caution">
    <text evidence="14">Lacks conserved residue(s) required for the propagation of feature annotation.</text>
</comment>
<dbReference type="PROSITE" id="PS00022">
    <property type="entry name" value="EGF_1"/>
    <property type="match status" value="1"/>
</dbReference>
<feature type="disulfide bond" evidence="15">
    <location>
        <begin position="1342"/>
        <end position="1360"/>
    </location>
</feature>
<dbReference type="PRINTS" id="PR00261">
    <property type="entry name" value="LDLRECEPTOR"/>
</dbReference>
<dbReference type="SMART" id="SM00192">
    <property type="entry name" value="LDLa"/>
    <property type="match status" value="12"/>
</dbReference>
<dbReference type="FunFam" id="4.10.400.10:FF:000002">
    <property type="entry name" value="Low-density lipoprotein receptor-related protein 1"/>
    <property type="match status" value="1"/>
</dbReference>
<dbReference type="Proteomes" id="UP001497382">
    <property type="component" value="Unassembled WGS sequence"/>
</dbReference>
<feature type="repeat" description="LDL-receptor class B" evidence="16">
    <location>
        <begin position="638"/>
        <end position="681"/>
    </location>
</feature>
<keyword evidence="13" id="KW-0325">Glycoprotein</keyword>
<comment type="similarity">
    <text evidence="2">Belongs to the LDLR family.</text>
</comment>
<feature type="disulfide bond" evidence="15">
    <location>
        <begin position="1354"/>
        <end position="1369"/>
    </location>
</feature>
<feature type="disulfide bond" evidence="15">
    <location>
        <begin position="1395"/>
        <end position="1410"/>
    </location>
</feature>
<dbReference type="PROSITE" id="PS00010">
    <property type="entry name" value="ASX_HYDROXYL"/>
    <property type="match status" value="2"/>
</dbReference>
<dbReference type="Gene3D" id="2.10.25.10">
    <property type="entry name" value="Laminin"/>
    <property type="match status" value="5"/>
</dbReference>
<evidence type="ECO:0000256" key="13">
    <source>
        <dbReference type="ARBA" id="ARBA00023180"/>
    </source>
</evidence>
<feature type="disulfide bond" evidence="15">
    <location>
        <begin position="358"/>
        <end position="370"/>
    </location>
</feature>
<dbReference type="PROSITE" id="PS50068">
    <property type="entry name" value="LDLRA_2"/>
    <property type="match status" value="12"/>
</dbReference>
<feature type="disulfide bond" evidence="15">
    <location>
        <begin position="365"/>
        <end position="383"/>
    </location>
</feature>
<feature type="disulfide bond" evidence="15">
    <location>
        <begin position="1314"/>
        <end position="1329"/>
    </location>
</feature>
<keyword evidence="11 14" id="KW-1015">Disulfide bond</keyword>
<sequence length="2138" mass="239038">MDQDKLLKPNVSEQLAIDIALRLYGLKVIEIKRMVSFDDQNFHIKVAKEYQNPYISQLHEDGYTLKITNTMKSSLQDHFDSMHVAMLHMSKKGMRAPVPVRNMDGNTWKLEKVPLLNEDENAPGPKLCGIHLLTFITGVPISTLEYTANLLYQWGQLLASFHNAVEDFDYPALRNKEVFWNLEHIPEIRKYMEGMNEHREKLVLGVLNKFPTEIENNLDKLPKGYIHGDLNENNVIVQVKESENGTTFSVDGILDYEDMHYGTYAWDLGLMLAYTLLDCKTIDPLDGAGHTLAGYLSLRSLSPLELSVLKMCIQCRLCQSLVLCAHSYRTDPSNSYLLLSAKNGWNRLEQICSTNSNCPDDWFNCGNGNCVAYLWRCDGENDCGNMKDEENCEDGVLHKPCQSEQFQCQVDGHCIPHVWRCDGEHDCEDGSDEAACTNYTQCSGFQCKDNHCIPSEWRCDGRKDCLDESDEESCPKDEKFCSETEYLCSSGICIEQKLVCDHKKDCSDGSDEGEHCGDACSNATCTQNCRPTPDGPECYCNDGFVLKKDNRTCSDINECLTDGFCSQLCTNLIGSYKCSCLDGYNLINNTCRAPDPEPLLIFSTLEEIRGFYLRTKRYFPIHNAVFRAAAVDADPLESKVYWVEISNRSAVYATKIDGTGFAVVLNNGLLVPEDIAVDYVARNLYFTDSGLKQILACKMDGSMCHTLHSTNVGKPRALALDLPEGLVYWTDWGNETVGIYRSGMDGSRRATLVSKDVIWPNGIAVDHTTNRLFWADAHLETIEYITLDGKTRKVLIKGQVFHPYSLTVFEDNVYWSDWKSFSLETCNKFTGHKVNVMARENGKHVMGVHVYHPILAKRDNNPCWSSSCSHMCLIAPLNGHRCACPPGYSLDSRGTKCLINDNFPMLLVNDDSSIYHIRPEAVGSIAISELPTTHIDMMGHLAYDWKSKTLFITDLTRPAIYMINMTSSIRRELVTNHLVSPAGLAFDSTSQNLYWVDSSKGTVEVVSIVTSRPSIIIVDLSKPMDIVLVTNIGQMFVSAVGEDPSITMYDMDGKNAKLLPSVLGTPVALAVHPSASLLYWADPRSEIISVVDYMNPRSEPKLLKTRVGNIMSLAVSEKYVYWTDSKHHSLNLLKHNSSHPYTIRLPGTKSGLVSRRVIYAAAPVRKRSLDGSACSTNNGGCSYLCLTSPSGRSCICPSGMELSKDELTCAEKKCTLTEFRCSKSSKCVPREFVCDGVKDCEDGSDEICQEEPQRCPGNDFRCLNGRCIIASWKCDKRDDCGDNSDETGCPAPVNCSESQFTCTGGECIPSLWRCDGEGDCNDSSDERDCHKTACDPETQLRCDHGQCIPRSWACDGAPDCFDSTDERNCSSGSKTCDAKQFKCDDGRCIDKTLECDKRTDCEDGSDEKYCTHTSVACGEGRYACKDGTACIYTHEMCDGYKDCGDGEDEINCTRAIAQCTSEEYFCTNNSRCISKRWICDGDNDCGDAADENPVNCTRRTSVTLPPHKKILECEEYSCTLSGECIPWSKVCDKVNDCEDLMDEGPLCSKACGVDNGGCSQNCQKTPEGSKCFCVQGYSLSFDGLTCEDINECEIPGSCSQFCNNTKGGFKCSCAQGYYLEHDHRRCKVDGGSATLVYLLSDQIRGFDLSTRSQRVYVSGRIADMRGMDYDASDGMFFWSDWNDGTINSYTPNVNKQDIILNAPVRPHLLRWDWIAKNIYYTDDEGSIVACNKDGRYCATVMKHLASQISSFDIAPNAGLMFWTVWEEVRKKSNGLLERAELDGSHPVQLVTDRIISPMAVTVDHILKMVYWTDVKLNIMECVDFHGLKRRTVVADDLYYPFSMAMFEDYVYWANWGTDSLMRCNKFDGRDCMTLHRGNMKSEVLMVVHKVKQPKGINRCANSSCAQICLPTRTNYVCKCSDDYLKVNSDCRKLTTTEAAEFIETTTELSCPPNYCYNGANCVVVGGNFYCQCLSAFQGNRCEVQTAATEDVYDNSWVIAVVLSILFICAVVMVTLVCRQNRHRLLKLSDSVAVTFRNSGWIRKSGRLVVDTDDGSACDELVLQKNSSFEQKNLGKALFGNKPRAFADSESDCGDFKRWPSYDSDDSAFVSESQTRDSSQLCIETPLSGLKTTERIIHF</sequence>
<keyword evidence="7" id="KW-0732">Signal</keyword>
<feature type="disulfide bond" evidence="15">
    <location>
        <begin position="1302"/>
        <end position="1320"/>
    </location>
</feature>
<evidence type="ECO:0000256" key="6">
    <source>
        <dbReference type="ARBA" id="ARBA00022692"/>
    </source>
</evidence>
<gene>
    <name evidence="19" type="ORF">LARSCL_LOCUS12126</name>
</gene>
<evidence type="ECO:0000256" key="16">
    <source>
        <dbReference type="PROSITE-ProRule" id="PRU00461"/>
    </source>
</evidence>
<dbReference type="PANTHER" id="PTHR22722:SF14">
    <property type="entry name" value="MEGALIN, ISOFORM A"/>
    <property type="match status" value="1"/>
</dbReference>
<dbReference type="InterPro" id="IPR011009">
    <property type="entry name" value="Kinase-like_dom_sf"/>
</dbReference>
<feature type="repeat" description="LDL-receptor class B" evidence="16">
    <location>
        <begin position="1807"/>
        <end position="1849"/>
    </location>
</feature>
<dbReference type="GO" id="GO:0005509">
    <property type="term" value="F:calcium ion binding"/>
    <property type="evidence" value="ECO:0007669"/>
    <property type="project" value="InterPro"/>
</dbReference>
<feature type="domain" description="EGF-like" evidence="18">
    <location>
        <begin position="1946"/>
        <end position="1982"/>
    </location>
</feature>
<dbReference type="GO" id="GO:0016324">
    <property type="term" value="C:apical plasma membrane"/>
    <property type="evidence" value="ECO:0007669"/>
    <property type="project" value="TreeGrafter"/>
</dbReference>
<dbReference type="InterPro" id="IPR051221">
    <property type="entry name" value="LDLR-related"/>
</dbReference>
<feature type="disulfide bond" evidence="15">
    <location>
        <begin position="1255"/>
        <end position="1267"/>
    </location>
</feature>
<evidence type="ECO:0000256" key="5">
    <source>
        <dbReference type="ARBA" id="ARBA00022583"/>
    </source>
</evidence>
<dbReference type="SUPFAM" id="SSF57424">
    <property type="entry name" value="LDL receptor-like module"/>
    <property type="match status" value="11"/>
</dbReference>
<dbReference type="FunFam" id="4.10.400.10:FF:000034">
    <property type="entry name" value="Low-density lipoprotein receptor-related protein 2"/>
    <property type="match status" value="1"/>
</dbReference>
<keyword evidence="4 14" id="KW-0245">EGF-like domain</keyword>
<dbReference type="PROSITE" id="PS01187">
    <property type="entry name" value="EGF_CA"/>
    <property type="match status" value="2"/>
</dbReference>
<dbReference type="GO" id="GO:0006898">
    <property type="term" value="P:receptor-mediated endocytosis"/>
    <property type="evidence" value="ECO:0007669"/>
    <property type="project" value="TreeGrafter"/>
</dbReference>
<dbReference type="Gene3D" id="2.120.10.30">
    <property type="entry name" value="TolB, C-terminal domain"/>
    <property type="match status" value="3"/>
</dbReference>
<evidence type="ECO:0000256" key="8">
    <source>
        <dbReference type="ARBA" id="ARBA00022737"/>
    </source>
</evidence>
<evidence type="ECO:0000256" key="12">
    <source>
        <dbReference type="ARBA" id="ARBA00023170"/>
    </source>
</evidence>
<dbReference type="SMART" id="SM00135">
    <property type="entry name" value="LY"/>
    <property type="match status" value="14"/>
</dbReference>
<dbReference type="CDD" id="cd00112">
    <property type="entry name" value="LDLa"/>
    <property type="match status" value="12"/>
</dbReference>
<dbReference type="InterPro" id="IPR000742">
    <property type="entry name" value="EGF"/>
</dbReference>
<feature type="domain" description="EGF-like" evidence="18">
    <location>
        <begin position="555"/>
        <end position="592"/>
    </location>
</feature>
<dbReference type="SUPFAM" id="SSF63825">
    <property type="entry name" value="YWTD domain"/>
    <property type="match status" value="3"/>
</dbReference>
<dbReference type="Pfam" id="PF07645">
    <property type="entry name" value="EGF_CA"/>
    <property type="match status" value="1"/>
</dbReference>
<feature type="disulfide bond" evidence="15">
    <location>
        <begin position="1376"/>
        <end position="1388"/>
    </location>
</feature>
<dbReference type="Pfam" id="PF14670">
    <property type="entry name" value="FXa_inhibition"/>
    <property type="match status" value="3"/>
</dbReference>
<dbReference type="InterPro" id="IPR009030">
    <property type="entry name" value="Growth_fac_rcpt_cys_sf"/>
</dbReference>
<feature type="disulfide bond" evidence="15">
    <location>
        <begin position="1437"/>
        <end position="1452"/>
    </location>
</feature>
<dbReference type="InterPro" id="IPR018097">
    <property type="entry name" value="EGF_Ca-bd_CS"/>
</dbReference>
<keyword evidence="5" id="KW-0254">Endocytosis</keyword>
<dbReference type="SUPFAM" id="SSF57196">
    <property type="entry name" value="EGF/Laminin"/>
    <property type="match status" value="4"/>
</dbReference>
<dbReference type="FunFam" id="4.10.400.10:FF:000011">
    <property type="entry name" value="Low-density lipoprotein receptor-related protein 1"/>
    <property type="match status" value="1"/>
</dbReference>
<keyword evidence="6 17" id="KW-0812">Transmembrane</keyword>
<dbReference type="PROSITE" id="PS51120">
    <property type="entry name" value="LDLRB"/>
    <property type="match status" value="5"/>
</dbReference>
<dbReference type="GO" id="GO:0043235">
    <property type="term" value="C:receptor complex"/>
    <property type="evidence" value="ECO:0007669"/>
    <property type="project" value="TreeGrafter"/>
</dbReference>
<dbReference type="InterPro" id="IPR002172">
    <property type="entry name" value="LDrepeatLR_classA_rpt"/>
</dbReference>
<feature type="disulfide bond" evidence="15">
    <location>
        <begin position="377"/>
        <end position="392"/>
    </location>
</feature>
<dbReference type="PROSITE" id="PS01186">
    <property type="entry name" value="EGF_2"/>
    <property type="match status" value="3"/>
</dbReference>
<dbReference type="InterPro" id="IPR036055">
    <property type="entry name" value="LDL_receptor-like_sf"/>
</dbReference>
<evidence type="ECO:0000313" key="20">
    <source>
        <dbReference type="Proteomes" id="UP001497382"/>
    </source>
</evidence>
<feature type="disulfide bond" evidence="15">
    <location>
        <begin position="1262"/>
        <end position="1280"/>
    </location>
</feature>
<evidence type="ECO:0000256" key="15">
    <source>
        <dbReference type="PROSITE-ProRule" id="PRU00124"/>
    </source>
</evidence>
<dbReference type="PANTHER" id="PTHR22722">
    <property type="entry name" value="LOW-DENSITY LIPOPROTEIN RECEPTOR-RELATED PROTEIN 2-RELATED"/>
    <property type="match status" value="1"/>
</dbReference>
<evidence type="ECO:0000256" key="17">
    <source>
        <dbReference type="SAM" id="Phobius"/>
    </source>
</evidence>
<keyword evidence="10 17" id="KW-0472">Membrane</keyword>
<feature type="repeat" description="LDL-receptor class B" evidence="16">
    <location>
        <begin position="725"/>
        <end position="769"/>
    </location>
</feature>
<dbReference type="InterPro" id="IPR002575">
    <property type="entry name" value="Aminoglycoside_PTrfase"/>
</dbReference>
<feature type="disulfide bond" evidence="14">
    <location>
        <begin position="559"/>
        <end position="569"/>
    </location>
</feature>
<dbReference type="Gene3D" id="4.10.400.10">
    <property type="entry name" value="Low-density Lipoprotein Receptor"/>
    <property type="match status" value="12"/>
</dbReference>
<proteinExistence type="inferred from homology"/>
<accession>A0AAV2AF14</accession>
<dbReference type="InterPro" id="IPR011042">
    <property type="entry name" value="6-blade_b-propeller_TolB-like"/>
</dbReference>
<evidence type="ECO:0000256" key="2">
    <source>
        <dbReference type="ARBA" id="ARBA00009939"/>
    </source>
</evidence>
<dbReference type="PROSITE" id="PS50026">
    <property type="entry name" value="EGF_3"/>
    <property type="match status" value="2"/>
</dbReference>
<feature type="disulfide bond" evidence="15">
    <location>
        <begin position="488"/>
        <end position="506"/>
    </location>
</feature>
<feature type="disulfide bond" evidence="14">
    <location>
        <begin position="1972"/>
        <end position="1981"/>
    </location>
</feature>
<evidence type="ECO:0000313" key="19">
    <source>
        <dbReference type="EMBL" id="CAL1282553.1"/>
    </source>
</evidence>
<dbReference type="SUPFAM" id="SSF57184">
    <property type="entry name" value="Growth factor receptor domain"/>
    <property type="match status" value="1"/>
</dbReference>
<evidence type="ECO:0000256" key="10">
    <source>
        <dbReference type="ARBA" id="ARBA00023136"/>
    </source>
</evidence>
<name>A0AAV2AF14_9ARAC</name>
<feature type="disulfide bond" evidence="15">
    <location>
        <begin position="459"/>
        <end position="474"/>
    </location>
</feature>
<dbReference type="FunFam" id="2.120.10.30:FF:000241">
    <property type="entry name" value="Low-density lipoprotein receptor-related protein 6"/>
    <property type="match status" value="2"/>
</dbReference>
<evidence type="ECO:0000256" key="9">
    <source>
        <dbReference type="ARBA" id="ARBA00022989"/>
    </source>
</evidence>
<keyword evidence="12" id="KW-0675">Receptor</keyword>
<keyword evidence="9 17" id="KW-1133">Transmembrane helix</keyword>
<feature type="disulfide bond" evidence="15">
    <location>
        <begin position="421"/>
        <end position="436"/>
    </location>
</feature>
<dbReference type="GO" id="GO:0042562">
    <property type="term" value="F:hormone binding"/>
    <property type="evidence" value="ECO:0007669"/>
    <property type="project" value="TreeGrafter"/>
</dbReference>
<evidence type="ECO:0000256" key="11">
    <source>
        <dbReference type="ARBA" id="ARBA00023157"/>
    </source>
</evidence>
<keyword evidence="20" id="KW-1185">Reference proteome</keyword>
<organism evidence="19 20">
    <name type="scientific">Larinioides sclopetarius</name>
    <dbReference type="NCBI Taxonomy" id="280406"/>
    <lineage>
        <taxon>Eukaryota</taxon>
        <taxon>Metazoa</taxon>
        <taxon>Ecdysozoa</taxon>
        <taxon>Arthropoda</taxon>
        <taxon>Chelicerata</taxon>
        <taxon>Arachnida</taxon>
        <taxon>Araneae</taxon>
        <taxon>Araneomorphae</taxon>
        <taxon>Entelegynae</taxon>
        <taxon>Araneoidea</taxon>
        <taxon>Araneidae</taxon>
        <taxon>Larinioides</taxon>
    </lineage>
</organism>
<feature type="disulfide bond" evidence="15">
    <location>
        <begin position="481"/>
        <end position="493"/>
    </location>
</feature>
<protein>
    <recommendedName>
        <fullName evidence="18">EGF-like domain-containing protein</fullName>
    </recommendedName>
</protein>
<dbReference type="EMBL" id="CAXIEN010000156">
    <property type="protein sequence ID" value="CAL1282553.1"/>
    <property type="molecule type" value="Genomic_DNA"/>
</dbReference>
<dbReference type="InterPro" id="IPR000152">
    <property type="entry name" value="EGF-type_Asp/Asn_hydroxyl_site"/>
</dbReference>